<proteinExistence type="predicted"/>
<evidence type="ECO:0000256" key="3">
    <source>
        <dbReference type="ARBA" id="ARBA00022737"/>
    </source>
</evidence>
<keyword evidence="3" id="KW-0677">Repeat</keyword>
<dbReference type="Pfam" id="PF07645">
    <property type="entry name" value="EGF_CA"/>
    <property type="match status" value="3"/>
</dbReference>
<dbReference type="InterPro" id="IPR000152">
    <property type="entry name" value="EGF-type_Asp/Asn_hydroxyl_site"/>
</dbReference>
<dbReference type="PROSITE" id="PS01187">
    <property type="entry name" value="EGF_CA"/>
    <property type="match status" value="2"/>
</dbReference>
<dbReference type="SMART" id="SM00181">
    <property type="entry name" value="EGF"/>
    <property type="match status" value="5"/>
</dbReference>
<dbReference type="InterPro" id="IPR049883">
    <property type="entry name" value="NOTCH1_EGF-like"/>
</dbReference>
<evidence type="ECO:0000313" key="10">
    <source>
        <dbReference type="Proteomes" id="UP001159427"/>
    </source>
</evidence>
<dbReference type="SUPFAM" id="SSF57414">
    <property type="entry name" value="Hairpin loop containing domain-like"/>
    <property type="match status" value="2"/>
</dbReference>
<feature type="domain" description="EGF-like" evidence="8">
    <location>
        <begin position="485"/>
        <end position="527"/>
    </location>
</feature>
<evidence type="ECO:0000256" key="4">
    <source>
        <dbReference type="ARBA" id="ARBA00023157"/>
    </source>
</evidence>
<comment type="caution">
    <text evidence="6">Lacks conserved residue(s) required for the propagation of feature annotation.</text>
</comment>
<dbReference type="InterPro" id="IPR018097">
    <property type="entry name" value="EGF_Ca-bd_CS"/>
</dbReference>
<dbReference type="Gene3D" id="2.10.25.10">
    <property type="entry name" value="Laminin"/>
    <property type="match status" value="5"/>
</dbReference>
<evidence type="ECO:0000256" key="7">
    <source>
        <dbReference type="SAM" id="SignalP"/>
    </source>
</evidence>
<keyword evidence="2 7" id="KW-0732">Signal</keyword>
<dbReference type="Pfam" id="PF00024">
    <property type="entry name" value="PAN_1"/>
    <property type="match status" value="2"/>
</dbReference>
<feature type="domain" description="EGF-like" evidence="8">
    <location>
        <begin position="109"/>
        <end position="147"/>
    </location>
</feature>
<accession>A0ABN8MC06</accession>
<dbReference type="InterPro" id="IPR000742">
    <property type="entry name" value="EGF"/>
</dbReference>
<feature type="chain" id="PRO_5046413323" description="EGF-like domain-containing protein" evidence="7">
    <location>
        <begin position="25"/>
        <end position="665"/>
    </location>
</feature>
<feature type="disulfide bond" evidence="6">
    <location>
        <begin position="137"/>
        <end position="146"/>
    </location>
</feature>
<dbReference type="InterPro" id="IPR013032">
    <property type="entry name" value="EGF-like_CS"/>
</dbReference>
<comment type="caution">
    <text evidence="9">The sequence shown here is derived from an EMBL/GenBank/DDBJ whole genome shotgun (WGS) entry which is preliminary data.</text>
</comment>
<dbReference type="SMART" id="SM00473">
    <property type="entry name" value="PAN_AP"/>
    <property type="match status" value="2"/>
</dbReference>
<evidence type="ECO:0000256" key="6">
    <source>
        <dbReference type="PROSITE-ProRule" id="PRU00076"/>
    </source>
</evidence>
<keyword evidence="5" id="KW-0325">Glycoprotein</keyword>
<dbReference type="InterPro" id="IPR003609">
    <property type="entry name" value="Pan_app"/>
</dbReference>
<gene>
    <name evidence="9" type="ORF">PEVE_00031014</name>
</gene>
<evidence type="ECO:0000256" key="2">
    <source>
        <dbReference type="ARBA" id="ARBA00022729"/>
    </source>
</evidence>
<organism evidence="9 10">
    <name type="scientific">Porites evermanni</name>
    <dbReference type="NCBI Taxonomy" id="104178"/>
    <lineage>
        <taxon>Eukaryota</taxon>
        <taxon>Metazoa</taxon>
        <taxon>Cnidaria</taxon>
        <taxon>Anthozoa</taxon>
        <taxon>Hexacorallia</taxon>
        <taxon>Scleractinia</taxon>
        <taxon>Fungiina</taxon>
        <taxon>Poritidae</taxon>
        <taxon>Porites</taxon>
    </lineage>
</organism>
<dbReference type="InterPro" id="IPR009030">
    <property type="entry name" value="Growth_fac_rcpt_cys_sf"/>
</dbReference>
<dbReference type="InterPro" id="IPR001881">
    <property type="entry name" value="EGF-like_Ca-bd_dom"/>
</dbReference>
<keyword evidence="10" id="KW-1185">Reference proteome</keyword>
<evidence type="ECO:0000313" key="9">
    <source>
        <dbReference type="EMBL" id="CAH3027194.1"/>
    </source>
</evidence>
<keyword evidence="4 6" id="KW-1015">Disulfide bond</keyword>
<dbReference type="PANTHER" id="PTHR24039">
    <property type="entry name" value="FIBRILLIN-RELATED"/>
    <property type="match status" value="1"/>
</dbReference>
<dbReference type="EMBL" id="CALNXI010000441">
    <property type="protein sequence ID" value="CAH3027194.1"/>
    <property type="molecule type" value="Genomic_DNA"/>
</dbReference>
<feature type="disulfide bond" evidence="6">
    <location>
        <begin position="412"/>
        <end position="429"/>
    </location>
</feature>
<evidence type="ECO:0000256" key="5">
    <source>
        <dbReference type="ARBA" id="ARBA00023180"/>
    </source>
</evidence>
<dbReference type="SUPFAM" id="SSF57184">
    <property type="entry name" value="Growth factor receptor domain"/>
    <property type="match status" value="1"/>
</dbReference>
<dbReference type="PROSITE" id="PS01186">
    <property type="entry name" value="EGF_2"/>
    <property type="match status" value="5"/>
</dbReference>
<reference evidence="9 10" key="1">
    <citation type="submission" date="2022-05" db="EMBL/GenBank/DDBJ databases">
        <authorList>
            <consortium name="Genoscope - CEA"/>
            <person name="William W."/>
        </authorList>
    </citation>
    <scope>NUCLEOTIDE SEQUENCE [LARGE SCALE GENOMIC DNA]</scope>
</reference>
<dbReference type="Pfam" id="PF12661">
    <property type="entry name" value="hEGF"/>
    <property type="match status" value="2"/>
</dbReference>
<feature type="domain" description="EGF-like" evidence="8">
    <location>
        <begin position="149"/>
        <end position="191"/>
    </location>
</feature>
<name>A0ABN8MC06_9CNID</name>
<keyword evidence="1 6" id="KW-0245">EGF-like domain</keyword>
<dbReference type="SUPFAM" id="SSF57196">
    <property type="entry name" value="EGF/Laminin"/>
    <property type="match status" value="2"/>
</dbReference>
<feature type="disulfide bond" evidence="6">
    <location>
        <begin position="118"/>
        <end position="135"/>
    </location>
</feature>
<feature type="signal peptide" evidence="7">
    <location>
        <begin position="1"/>
        <end position="24"/>
    </location>
</feature>
<dbReference type="PROSITE" id="PS51257">
    <property type="entry name" value="PROKAR_LIPOPROTEIN"/>
    <property type="match status" value="1"/>
</dbReference>
<dbReference type="Gene3D" id="2.60.120.260">
    <property type="entry name" value="Galactose-binding domain-like"/>
    <property type="match status" value="2"/>
</dbReference>
<feature type="domain" description="EGF-like" evidence="8">
    <location>
        <begin position="443"/>
        <end position="484"/>
    </location>
</feature>
<protein>
    <recommendedName>
        <fullName evidence="8">EGF-like domain-containing protein</fullName>
    </recommendedName>
</protein>
<dbReference type="PROSITE" id="PS00010">
    <property type="entry name" value="ASX_HYDROXYL"/>
    <property type="match status" value="3"/>
</dbReference>
<dbReference type="SMART" id="SM00179">
    <property type="entry name" value="EGF_CA"/>
    <property type="match status" value="5"/>
</dbReference>
<dbReference type="PROSITE" id="PS00022">
    <property type="entry name" value="EGF_1"/>
    <property type="match status" value="2"/>
</dbReference>
<feature type="disulfide bond" evidence="6">
    <location>
        <begin position="431"/>
        <end position="440"/>
    </location>
</feature>
<dbReference type="CDD" id="cd00054">
    <property type="entry name" value="EGF_CA"/>
    <property type="match status" value="5"/>
</dbReference>
<feature type="domain" description="EGF-like" evidence="8">
    <location>
        <begin position="403"/>
        <end position="441"/>
    </location>
</feature>
<dbReference type="Proteomes" id="UP001159427">
    <property type="component" value="Unassembled WGS sequence"/>
</dbReference>
<evidence type="ECO:0000256" key="1">
    <source>
        <dbReference type="ARBA" id="ARBA00022536"/>
    </source>
</evidence>
<dbReference type="PROSITE" id="PS50026">
    <property type="entry name" value="EGF_3"/>
    <property type="match status" value="5"/>
</dbReference>
<evidence type="ECO:0000259" key="8">
    <source>
        <dbReference type="PROSITE" id="PS50026"/>
    </source>
</evidence>
<sequence>MKVPRLHVDGFPLLLLSIMALTSACVDDNCRILAFPPPFFFINKRFVNHTIGTKIVVDIETCKLQCYYEHNCVSVNYHLNTKTCELNNATHRWHDNEFKNEDNYLYHGADSACDEIYCYNGGTCQSGFTVKRYRCLCPPGFKGKRCKKDVDECTQGLHDCLQSLASCSNTDGSYNCICQDGYIGDGKTSCIPPKEFTANFTCDDEMEMFADGQSLGTDNIWRNPTTYHVPGNTRVLSVAGYDTGGIHFGILGSTSNGQVTDGTWKCISNFSSGWNSPDFDDQDWPFAREIADHGHETWGKIPGIAETAKWIWANNSESTVYYNCRILAFPPPFFFINKRFVNHTIGTKIVVDIETCKLQCYYEHNCVSVNYHMKKKTCELNNATHRWHDNEFKNENNYLYHGADNACDEIYCYNGGTCQSGFTVKRYRCLCPSGFKGKRCKKDINECETGEHNCDADHMYCNNTKGSFACLCEPGYTGDGLTCTDIDECHQGSHDCLQNLASCSNTNGSYNCTCHDGYMGDGKTFCKPKEFTATFTCDNSMEMFADNTSLGDDNDNWEDPFTYKVPADTRVISVIGRNRQDGSPYAGILGSTSNGLLTNETWKCSSDLYPGWNSPDFDDRDWPFAKVVGKHGDPPWHTRDGIAKAAKWIWADNTDYVVYCRLKVH</sequence>